<feature type="transmembrane region" description="Helical" evidence="4">
    <location>
        <begin position="94"/>
        <end position="112"/>
    </location>
</feature>
<comment type="catalytic activity">
    <reaction evidence="2">
        <text>2 GTP = 3',3'-c-di-GMP + 2 diphosphate</text>
        <dbReference type="Rhea" id="RHEA:24898"/>
        <dbReference type="ChEBI" id="CHEBI:33019"/>
        <dbReference type="ChEBI" id="CHEBI:37565"/>
        <dbReference type="ChEBI" id="CHEBI:58805"/>
        <dbReference type="EC" id="2.7.7.65"/>
    </reaction>
</comment>
<gene>
    <name evidence="6" type="ORF">C9I28_11685</name>
</gene>
<feature type="compositionally biased region" description="Low complexity" evidence="3">
    <location>
        <begin position="398"/>
        <end position="411"/>
    </location>
</feature>
<dbReference type="Pfam" id="PF00990">
    <property type="entry name" value="GGDEF"/>
    <property type="match status" value="1"/>
</dbReference>
<sequence>MDGQTLIATLALVNLALYGALLCHGTGRRRPSTLSGFTIARLCQGMGWLILSLHALVPTNVGGPVAFMLLVGGAAMDASGWWESAGHPGARVRLLRGVALAIGAYIAVHLAFGRSPEAAAAAAPWVAVLLAAMAAAFHLSASAALARGWLGATLLRRLLAAVNVVLAAVPLAAALLAALNPDWLPVAPVQLLPGVLFILLGALAVNGAGCLLLGRDTLQAELDRLETVDPLTDVPNRRGFYHGLAPWLALARRPGQPTALVIVNLDGFKRVNDHYGHAVGDVVLKTLVDAVRRQLREADMIGRLGGAEFALLLPRTGLPEATLVAERIRVAVAALPVKAERAVINLTMSMGVTTIRAEDSTVSLFKRADEALQAAKLRGRNQVVAAEPPATAPDDEAAAASAAGSADTARG</sequence>
<dbReference type="AlphaFoldDB" id="A0A2R4C9H8"/>
<dbReference type="SMART" id="SM00267">
    <property type="entry name" value="GGDEF"/>
    <property type="match status" value="1"/>
</dbReference>
<dbReference type="CDD" id="cd01949">
    <property type="entry name" value="GGDEF"/>
    <property type="match status" value="1"/>
</dbReference>
<evidence type="ECO:0000259" key="5">
    <source>
        <dbReference type="PROSITE" id="PS50887"/>
    </source>
</evidence>
<feature type="transmembrane region" description="Helical" evidence="4">
    <location>
        <begin position="191"/>
        <end position="214"/>
    </location>
</feature>
<dbReference type="InterPro" id="IPR000160">
    <property type="entry name" value="GGDEF_dom"/>
</dbReference>
<evidence type="ECO:0000256" key="4">
    <source>
        <dbReference type="SAM" id="Phobius"/>
    </source>
</evidence>
<feature type="transmembrane region" description="Helical" evidence="4">
    <location>
        <begin position="6"/>
        <end position="27"/>
    </location>
</feature>
<keyword evidence="7" id="KW-1185">Reference proteome</keyword>
<keyword evidence="4" id="KW-0812">Transmembrane</keyword>
<feature type="transmembrane region" description="Helical" evidence="4">
    <location>
        <begin position="63"/>
        <end position="82"/>
    </location>
</feature>
<protein>
    <recommendedName>
        <fullName evidence="1">diguanylate cyclase</fullName>
        <ecNumber evidence="1">2.7.7.65</ecNumber>
    </recommendedName>
</protein>
<dbReference type="NCBIfam" id="TIGR00254">
    <property type="entry name" value="GGDEF"/>
    <property type="match status" value="1"/>
</dbReference>
<evidence type="ECO:0000256" key="2">
    <source>
        <dbReference type="ARBA" id="ARBA00034247"/>
    </source>
</evidence>
<keyword evidence="4" id="KW-1133">Transmembrane helix</keyword>
<dbReference type="GO" id="GO:1902201">
    <property type="term" value="P:negative regulation of bacterial-type flagellum-dependent cell motility"/>
    <property type="evidence" value="ECO:0007669"/>
    <property type="project" value="TreeGrafter"/>
</dbReference>
<dbReference type="PANTHER" id="PTHR45138">
    <property type="entry name" value="REGULATORY COMPONENTS OF SENSORY TRANSDUCTION SYSTEM"/>
    <property type="match status" value="1"/>
</dbReference>
<reference evidence="6 7" key="1">
    <citation type="submission" date="2018-03" db="EMBL/GenBank/DDBJ databases">
        <title>Massilia armeniaca sp. nov., isolated from desert soil.</title>
        <authorList>
            <person name="Huang H."/>
            <person name="Ren M."/>
        </authorList>
    </citation>
    <scope>NUCLEOTIDE SEQUENCE [LARGE SCALE GENOMIC DNA]</scope>
    <source>
        <strain evidence="6 7">ZMN-3</strain>
    </source>
</reference>
<dbReference type="RefSeq" id="WP_107141642.1">
    <property type="nucleotide sequence ID" value="NZ_CP028324.1"/>
</dbReference>
<dbReference type="Gene3D" id="3.30.70.270">
    <property type="match status" value="1"/>
</dbReference>
<evidence type="ECO:0000313" key="7">
    <source>
        <dbReference type="Proteomes" id="UP000240505"/>
    </source>
</evidence>
<feature type="transmembrane region" description="Helical" evidence="4">
    <location>
        <begin position="158"/>
        <end position="179"/>
    </location>
</feature>
<dbReference type="KEGG" id="masz:C9I28_11685"/>
<dbReference type="PROSITE" id="PS50887">
    <property type="entry name" value="GGDEF"/>
    <property type="match status" value="1"/>
</dbReference>
<dbReference type="OrthoDB" id="9813903at2"/>
<dbReference type="GO" id="GO:0052621">
    <property type="term" value="F:diguanylate cyclase activity"/>
    <property type="evidence" value="ECO:0007669"/>
    <property type="project" value="UniProtKB-EC"/>
</dbReference>
<organism evidence="6 7">
    <name type="scientific">Pseudoduganella armeniaca</name>
    <dbReference type="NCBI Taxonomy" id="2072590"/>
    <lineage>
        <taxon>Bacteria</taxon>
        <taxon>Pseudomonadati</taxon>
        <taxon>Pseudomonadota</taxon>
        <taxon>Betaproteobacteria</taxon>
        <taxon>Burkholderiales</taxon>
        <taxon>Oxalobacteraceae</taxon>
        <taxon>Telluria group</taxon>
        <taxon>Pseudoduganella</taxon>
    </lineage>
</organism>
<dbReference type="SUPFAM" id="SSF55073">
    <property type="entry name" value="Nucleotide cyclase"/>
    <property type="match status" value="1"/>
</dbReference>
<evidence type="ECO:0000256" key="1">
    <source>
        <dbReference type="ARBA" id="ARBA00012528"/>
    </source>
</evidence>
<name>A0A2R4C9H8_9BURK</name>
<dbReference type="Proteomes" id="UP000240505">
    <property type="component" value="Chromosome"/>
</dbReference>
<dbReference type="EMBL" id="CP028324">
    <property type="protein sequence ID" value="AVR96294.1"/>
    <property type="molecule type" value="Genomic_DNA"/>
</dbReference>
<dbReference type="EC" id="2.7.7.65" evidence="1"/>
<feature type="transmembrane region" description="Helical" evidence="4">
    <location>
        <begin position="39"/>
        <end position="57"/>
    </location>
</feature>
<dbReference type="FunFam" id="3.30.70.270:FF:000001">
    <property type="entry name" value="Diguanylate cyclase domain protein"/>
    <property type="match status" value="1"/>
</dbReference>
<feature type="region of interest" description="Disordered" evidence="3">
    <location>
        <begin position="386"/>
        <end position="411"/>
    </location>
</feature>
<dbReference type="InterPro" id="IPR043128">
    <property type="entry name" value="Rev_trsase/Diguanyl_cyclase"/>
</dbReference>
<keyword evidence="4" id="KW-0472">Membrane</keyword>
<evidence type="ECO:0000313" key="6">
    <source>
        <dbReference type="EMBL" id="AVR96294.1"/>
    </source>
</evidence>
<proteinExistence type="predicted"/>
<dbReference type="PANTHER" id="PTHR45138:SF9">
    <property type="entry name" value="DIGUANYLATE CYCLASE DGCM-RELATED"/>
    <property type="match status" value="1"/>
</dbReference>
<evidence type="ECO:0000256" key="3">
    <source>
        <dbReference type="SAM" id="MobiDB-lite"/>
    </source>
</evidence>
<dbReference type="GO" id="GO:0005886">
    <property type="term" value="C:plasma membrane"/>
    <property type="evidence" value="ECO:0007669"/>
    <property type="project" value="TreeGrafter"/>
</dbReference>
<feature type="transmembrane region" description="Helical" evidence="4">
    <location>
        <begin position="124"/>
        <end position="146"/>
    </location>
</feature>
<accession>A0A2R4C9H8</accession>
<dbReference type="InterPro" id="IPR050469">
    <property type="entry name" value="Diguanylate_Cyclase"/>
</dbReference>
<dbReference type="InterPro" id="IPR029787">
    <property type="entry name" value="Nucleotide_cyclase"/>
</dbReference>
<feature type="domain" description="GGDEF" evidence="5">
    <location>
        <begin position="256"/>
        <end position="388"/>
    </location>
</feature>
<dbReference type="GO" id="GO:0043709">
    <property type="term" value="P:cell adhesion involved in single-species biofilm formation"/>
    <property type="evidence" value="ECO:0007669"/>
    <property type="project" value="TreeGrafter"/>
</dbReference>